<dbReference type="Gene3D" id="1.10.287.130">
    <property type="match status" value="1"/>
</dbReference>
<dbReference type="PROSITE" id="PS50109">
    <property type="entry name" value="HIS_KIN"/>
    <property type="match status" value="1"/>
</dbReference>
<accession>A0A4R3I870</accession>
<keyword evidence="10" id="KW-0472">Membrane</keyword>
<dbReference type="SMART" id="SM00388">
    <property type="entry name" value="HisKA"/>
    <property type="match status" value="1"/>
</dbReference>
<dbReference type="SUPFAM" id="SSF55874">
    <property type="entry name" value="ATPase domain of HSP90 chaperone/DNA topoisomerase II/histidine kinase"/>
    <property type="match status" value="1"/>
</dbReference>
<proteinExistence type="predicted"/>
<keyword evidence="4" id="KW-1003">Cell membrane</keyword>
<dbReference type="SUPFAM" id="SSF47384">
    <property type="entry name" value="Homodimeric domain of signal transducing histidine kinase"/>
    <property type="match status" value="1"/>
</dbReference>
<evidence type="ECO:0000256" key="9">
    <source>
        <dbReference type="ARBA" id="ARBA00022840"/>
    </source>
</evidence>
<name>A0A4R3I870_9GAMM</name>
<comment type="caution">
    <text evidence="12">The sequence shown here is derived from an EMBL/GenBank/DDBJ whole genome shotgun (WGS) entry which is preliminary data.</text>
</comment>
<evidence type="ECO:0000256" key="8">
    <source>
        <dbReference type="ARBA" id="ARBA00022777"/>
    </source>
</evidence>
<dbReference type="InterPro" id="IPR003594">
    <property type="entry name" value="HATPase_dom"/>
</dbReference>
<dbReference type="GO" id="GO:0000155">
    <property type="term" value="F:phosphorelay sensor kinase activity"/>
    <property type="evidence" value="ECO:0007669"/>
    <property type="project" value="InterPro"/>
</dbReference>
<sequence length="481" mass="54189">MNLPLRHISLRNLVLIGFLISLVPLGVFFWQSQKAQERLTSSWQQLTDNSIHLVRMAVELDSLVVEIERSTKQFFILQTPDISTLAKNNIDQYEQVISEFCSFSEFGVDENCDTLSLSVAELAGNYASISQNQLNTLLTDIKKNQQNLLAQMWASIELAKARQVEFVRIKREQIAVALAGVSFLTFVLLTILTGQVAGPVNTLKDKISRLGKSERPVYFLQEQAVFAGPKELQEINTKLDRLAMRLAKFEELRQSFLRHASHELKTPLSGIIEGCSILRDKISGPLTDTQAEVVNILENCSRRLTHLTEQLLDYNYLLRHSKPEIKSVDGCTLLHKTIEGHRQLFSRRGQTIATDCNIKSLNTDVKLFTRILDNLLSNAQVYGHQNGKVLVRLIADETDRIVMTVCNTGPGVPEDQKNSLLEPFARSEVPRNDSLPGTGLGLSIVRDCVLLLAGEMKFVDVAGFDFSIMVLLPRHYKKEWV</sequence>
<dbReference type="InterPro" id="IPR050980">
    <property type="entry name" value="2C_sensor_his_kinase"/>
</dbReference>
<dbReference type="PRINTS" id="PR00344">
    <property type="entry name" value="BCTRLSENSOR"/>
</dbReference>
<evidence type="ECO:0000256" key="7">
    <source>
        <dbReference type="ARBA" id="ARBA00022741"/>
    </source>
</evidence>
<feature type="transmembrane region" description="Helical" evidence="10">
    <location>
        <begin position="12"/>
        <end position="30"/>
    </location>
</feature>
<dbReference type="InterPro" id="IPR003661">
    <property type="entry name" value="HisK_dim/P_dom"/>
</dbReference>
<evidence type="ECO:0000256" key="5">
    <source>
        <dbReference type="ARBA" id="ARBA00022553"/>
    </source>
</evidence>
<evidence type="ECO:0000313" key="13">
    <source>
        <dbReference type="Proteomes" id="UP000295793"/>
    </source>
</evidence>
<dbReference type="PANTHER" id="PTHR44936:SF10">
    <property type="entry name" value="SENSOR PROTEIN RSTB"/>
    <property type="match status" value="1"/>
</dbReference>
<keyword evidence="5" id="KW-0597">Phosphoprotein</keyword>
<evidence type="ECO:0000256" key="4">
    <source>
        <dbReference type="ARBA" id="ARBA00022475"/>
    </source>
</evidence>
<evidence type="ECO:0000256" key="3">
    <source>
        <dbReference type="ARBA" id="ARBA00012438"/>
    </source>
</evidence>
<dbReference type="InterPro" id="IPR036097">
    <property type="entry name" value="HisK_dim/P_sf"/>
</dbReference>
<dbReference type="Proteomes" id="UP000295793">
    <property type="component" value="Unassembled WGS sequence"/>
</dbReference>
<dbReference type="Pfam" id="PF00512">
    <property type="entry name" value="HisKA"/>
    <property type="match status" value="1"/>
</dbReference>
<keyword evidence="10" id="KW-0812">Transmembrane</keyword>
<dbReference type="GO" id="GO:0005524">
    <property type="term" value="F:ATP binding"/>
    <property type="evidence" value="ECO:0007669"/>
    <property type="project" value="UniProtKB-KW"/>
</dbReference>
<comment type="subcellular location">
    <subcellularLocation>
        <location evidence="2">Cell membrane</location>
        <topology evidence="2">Multi-pass membrane protein</topology>
    </subcellularLocation>
</comment>
<evidence type="ECO:0000256" key="1">
    <source>
        <dbReference type="ARBA" id="ARBA00000085"/>
    </source>
</evidence>
<keyword evidence="10" id="KW-1133">Transmembrane helix</keyword>
<dbReference type="Gene3D" id="3.30.565.10">
    <property type="entry name" value="Histidine kinase-like ATPase, C-terminal domain"/>
    <property type="match status" value="1"/>
</dbReference>
<comment type="catalytic activity">
    <reaction evidence="1">
        <text>ATP + protein L-histidine = ADP + protein N-phospho-L-histidine.</text>
        <dbReference type="EC" id="2.7.13.3"/>
    </reaction>
</comment>
<organism evidence="12 13">
    <name type="scientific">Reinekea marinisedimentorum</name>
    <dbReference type="NCBI Taxonomy" id="230495"/>
    <lineage>
        <taxon>Bacteria</taxon>
        <taxon>Pseudomonadati</taxon>
        <taxon>Pseudomonadota</taxon>
        <taxon>Gammaproteobacteria</taxon>
        <taxon>Oceanospirillales</taxon>
        <taxon>Saccharospirillaceae</taxon>
        <taxon>Reinekea</taxon>
    </lineage>
</organism>
<evidence type="ECO:0000256" key="10">
    <source>
        <dbReference type="SAM" id="Phobius"/>
    </source>
</evidence>
<dbReference type="EC" id="2.7.13.3" evidence="3"/>
<evidence type="ECO:0000256" key="6">
    <source>
        <dbReference type="ARBA" id="ARBA00022679"/>
    </source>
</evidence>
<evidence type="ECO:0000259" key="11">
    <source>
        <dbReference type="PROSITE" id="PS50109"/>
    </source>
</evidence>
<keyword evidence="6" id="KW-0808">Transferase</keyword>
<gene>
    <name evidence="12" type="ORF">BCF53_107166</name>
</gene>
<dbReference type="RefSeq" id="WP_165901874.1">
    <property type="nucleotide sequence ID" value="NZ_SLZR01000007.1"/>
</dbReference>
<evidence type="ECO:0000313" key="12">
    <source>
        <dbReference type="EMBL" id="TCS41151.1"/>
    </source>
</evidence>
<dbReference type="AlphaFoldDB" id="A0A4R3I870"/>
<dbReference type="InterPro" id="IPR005467">
    <property type="entry name" value="His_kinase_dom"/>
</dbReference>
<dbReference type="InterPro" id="IPR004358">
    <property type="entry name" value="Sig_transdc_His_kin-like_C"/>
</dbReference>
<keyword evidence="9" id="KW-0067">ATP-binding</keyword>
<dbReference type="PANTHER" id="PTHR44936">
    <property type="entry name" value="SENSOR PROTEIN CREC"/>
    <property type="match status" value="1"/>
</dbReference>
<dbReference type="Pfam" id="PF02518">
    <property type="entry name" value="HATPase_c"/>
    <property type="match status" value="1"/>
</dbReference>
<keyword evidence="8 12" id="KW-0418">Kinase</keyword>
<keyword evidence="7" id="KW-0547">Nucleotide-binding</keyword>
<feature type="domain" description="Histidine kinase" evidence="11">
    <location>
        <begin position="259"/>
        <end position="476"/>
    </location>
</feature>
<reference evidence="12 13" key="1">
    <citation type="submission" date="2019-03" db="EMBL/GenBank/DDBJ databases">
        <title>Genomic Encyclopedia of Archaeal and Bacterial Type Strains, Phase II (KMG-II): from individual species to whole genera.</title>
        <authorList>
            <person name="Goeker M."/>
        </authorList>
    </citation>
    <scope>NUCLEOTIDE SEQUENCE [LARGE SCALE GENOMIC DNA]</scope>
    <source>
        <strain evidence="12 13">DSM 15388</strain>
    </source>
</reference>
<evidence type="ECO:0000256" key="2">
    <source>
        <dbReference type="ARBA" id="ARBA00004651"/>
    </source>
</evidence>
<dbReference type="CDD" id="cd00082">
    <property type="entry name" value="HisKA"/>
    <property type="match status" value="1"/>
</dbReference>
<protein>
    <recommendedName>
        <fullName evidence="3">histidine kinase</fullName>
        <ecNumber evidence="3">2.7.13.3</ecNumber>
    </recommendedName>
</protein>
<dbReference type="GO" id="GO:0005886">
    <property type="term" value="C:plasma membrane"/>
    <property type="evidence" value="ECO:0007669"/>
    <property type="project" value="UniProtKB-SubCell"/>
</dbReference>
<dbReference type="InterPro" id="IPR036890">
    <property type="entry name" value="HATPase_C_sf"/>
</dbReference>
<dbReference type="SMART" id="SM00387">
    <property type="entry name" value="HATPase_c"/>
    <property type="match status" value="1"/>
</dbReference>
<feature type="transmembrane region" description="Helical" evidence="10">
    <location>
        <begin position="174"/>
        <end position="197"/>
    </location>
</feature>
<keyword evidence="13" id="KW-1185">Reference proteome</keyword>
<dbReference type="EMBL" id="SLZR01000007">
    <property type="protein sequence ID" value="TCS41151.1"/>
    <property type="molecule type" value="Genomic_DNA"/>
</dbReference>